<sequence>MRRFLVPRTNIENVNVVQSGIEGPTQPDLATFPRTKFGKSSRAFCKACYKNSTWIEYSESKDATFGFYFFLFKLPGRAEHFGYKVFNKDGFTYWKHASKFFKDHIGSHDSKHNSCMKHYEDYNNQRQSVTSIFVRATSESEELYNIRLTCSLYCTRYLIAQGIAFCNHDESSTSLNKGNFREIVDWIKFNDEKVRDAFGCGPNNCTMNSGDIQKELATCCAYEVTKVIMVELGDRQLFVLIHESHDISVKEKMAVMLRLVVVFSNFYYILFSMPPYNIIETTTIINLNLYISNFLNDKGKVVE</sequence>
<name>A0AAV0YP16_VICFA</name>
<keyword evidence="3" id="KW-1185">Reference proteome</keyword>
<dbReference type="AlphaFoldDB" id="A0AAV0YP16"/>
<evidence type="ECO:0000313" key="2">
    <source>
        <dbReference type="EMBL" id="CAI8587179.1"/>
    </source>
</evidence>
<evidence type="ECO:0000259" key="1">
    <source>
        <dbReference type="Pfam" id="PF14291"/>
    </source>
</evidence>
<dbReference type="Proteomes" id="UP001157006">
    <property type="component" value="Chromosome 1L"/>
</dbReference>
<feature type="domain" description="DUF4371" evidence="1">
    <location>
        <begin position="86"/>
        <end position="262"/>
    </location>
</feature>
<proteinExistence type="predicted"/>
<dbReference type="Pfam" id="PF14291">
    <property type="entry name" value="DUF4371"/>
    <property type="match status" value="1"/>
</dbReference>
<accession>A0AAV0YP16</accession>
<reference evidence="2 3" key="1">
    <citation type="submission" date="2023-01" db="EMBL/GenBank/DDBJ databases">
        <authorList>
            <person name="Kreplak J."/>
        </authorList>
    </citation>
    <scope>NUCLEOTIDE SEQUENCE [LARGE SCALE GENOMIC DNA]</scope>
</reference>
<protein>
    <recommendedName>
        <fullName evidence="1">DUF4371 domain-containing protein</fullName>
    </recommendedName>
</protein>
<dbReference type="PANTHER" id="PTHR45749:SF25">
    <property type="entry name" value="TTF-TYPE DOMAIN-CONTAINING PROTEIN"/>
    <property type="match status" value="1"/>
</dbReference>
<dbReference type="InterPro" id="IPR025398">
    <property type="entry name" value="DUF4371"/>
</dbReference>
<evidence type="ECO:0000313" key="3">
    <source>
        <dbReference type="Proteomes" id="UP001157006"/>
    </source>
</evidence>
<organism evidence="2 3">
    <name type="scientific">Vicia faba</name>
    <name type="common">Broad bean</name>
    <name type="synonym">Faba vulgaris</name>
    <dbReference type="NCBI Taxonomy" id="3906"/>
    <lineage>
        <taxon>Eukaryota</taxon>
        <taxon>Viridiplantae</taxon>
        <taxon>Streptophyta</taxon>
        <taxon>Embryophyta</taxon>
        <taxon>Tracheophyta</taxon>
        <taxon>Spermatophyta</taxon>
        <taxon>Magnoliopsida</taxon>
        <taxon>eudicotyledons</taxon>
        <taxon>Gunneridae</taxon>
        <taxon>Pentapetalae</taxon>
        <taxon>rosids</taxon>
        <taxon>fabids</taxon>
        <taxon>Fabales</taxon>
        <taxon>Fabaceae</taxon>
        <taxon>Papilionoideae</taxon>
        <taxon>50 kb inversion clade</taxon>
        <taxon>NPAAA clade</taxon>
        <taxon>Hologalegina</taxon>
        <taxon>IRL clade</taxon>
        <taxon>Fabeae</taxon>
        <taxon>Vicia</taxon>
    </lineage>
</organism>
<dbReference type="EMBL" id="OX451736">
    <property type="protein sequence ID" value="CAI8587179.1"/>
    <property type="molecule type" value="Genomic_DNA"/>
</dbReference>
<dbReference type="PANTHER" id="PTHR45749">
    <property type="match status" value="1"/>
</dbReference>
<gene>
    <name evidence="2" type="ORF">VFH_I287520</name>
</gene>